<reference evidence="1" key="2">
    <citation type="journal article" date="2015" name="Data Brief">
        <title>Shoot transcriptome of the giant reed, Arundo donax.</title>
        <authorList>
            <person name="Barrero R.A."/>
            <person name="Guerrero F.D."/>
            <person name="Moolhuijzen P."/>
            <person name="Goolsby J.A."/>
            <person name="Tidwell J."/>
            <person name="Bellgard S.E."/>
            <person name="Bellgard M.I."/>
        </authorList>
    </citation>
    <scope>NUCLEOTIDE SEQUENCE</scope>
    <source>
        <tissue evidence="1">Shoot tissue taken approximately 20 cm above the soil surface</tissue>
    </source>
</reference>
<organism evidence="1">
    <name type="scientific">Arundo donax</name>
    <name type="common">Giant reed</name>
    <name type="synonym">Donax arundinaceus</name>
    <dbReference type="NCBI Taxonomy" id="35708"/>
    <lineage>
        <taxon>Eukaryota</taxon>
        <taxon>Viridiplantae</taxon>
        <taxon>Streptophyta</taxon>
        <taxon>Embryophyta</taxon>
        <taxon>Tracheophyta</taxon>
        <taxon>Spermatophyta</taxon>
        <taxon>Magnoliopsida</taxon>
        <taxon>Liliopsida</taxon>
        <taxon>Poales</taxon>
        <taxon>Poaceae</taxon>
        <taxon>PACMAD clade</taxon>
        <taxon>Arundinoideae</taxon>
        <taxon>Arundineae</taxon>
        <taxon>Arundo</taxon>
    </lineage>
</organism>
<accession>A0A0A9KA04</accession>
<dbReference type="EMBL" id="GBRH01221326">
    <property type="protein sequence ID" value="JAD76569.1"/>
    <property type="molecule type" value="Transcribed_RNA"/>
</dbReference>
<reference evidence="1" key="1">
    <citation type="submission" date="2014-09" db="EMBL/GenBank/DDBJ databases">
        <authorList>
            <person name="Magalhaes I.L.F."/>
            <person name="Oliveira U."/>
            <person name="Santos F.R."/>
            <person name="Vidigal T.H.D.A."/>
            <person name="Brescovit A.D."/>
            <person name="Santos A.J."/>
        </authorList>
    </citation>
    <scope>NUCLEOTIDE SEQUENCE</scope>
    <source>
        <tissue evidence="1">Shoot tissue taken approximately 20 cm above the soil surface</tissue>
    </source>
</reference>
<sequence length="73" mass="9040">MLKLVFLQWRRCISRSCHFYSEERRMKFYLIFQRRLFRIDIAISVCCSSNFMTNSPAPMQKRRFQLLLKQTNR</sequence>
<protein>
    <submittedName>
        <fullName evidence="1">Uncharacterized protein</fullName>
    </submittedName>
</protein>
<evidence type="ECO:0000313" key="1">
    <source>
        <dbReference type="EMBL" id="JAD76569.1"/>
    </source>
</evidence>
<dbReference type="AlphaFoldDB" id="A0A0A9KA04"/>
<proteinExistence type="predicted"/>
<name>A0A0A9KA04_ARUDO</name>